<evidence type="ECO:0000313" key="1">
    <source>
        <dbReference type="EMBL" id="QDY52463.1"/>
    </source>
</evidence>
<accession>A0A5B8HX62</accession>
<reference evidence="1" key="1">
    <citation type="submission" date="2018-11" db="EMBL/GenBank/DDBJ databases">
        <title>A distinct lineage of giant viruses engineers rhodopsin photosystems in predatory marine eukaryotes.</title>
        <authorList>
            <person name="Needham D.M."/>
            <person name="Yoshizawa S."/>
            <person name="Hosaka T."/>
            <person name="Poirier C."/>
            <person name="Choi C.-J."/>
            <person name="Hehenberger E."/>
            <person name="Irwin N.A.T."/>
            <person name="Wilken S."/>
            <person name="Yung C.-M."/>
            <person name="Bachy C."/>
            <person name="Kurihara R."/>
            <person name="Nakajima Y."/>
            <person name="Kojima K."/>
            <person name="Kimura-Someya T."/>
            <person name="Leonard G."/>
            <person name="Malmstrom R.R."/>
            <person name="Mende D."/>
            <person name="Olson D.K."/>
            <person name="Sudo Y."/>
            <person name="Sudek S."/>
            <person name="Richards T.A."/>
            <person name="DeLong E.F."/>
            <person name="Keeling P.J."/>
            <person name="Santoro A.E."/>
            <person name="Shirouzu M."/>
            <person name="Iwasaki W."/>
            <person name="Worden A.Z."/>
        </authorList>
    </citation>
    <scope>NUCLEOTIDE SEQUENCE</scope>
</reference>
<sequence length="568" mass="67269">MKSTIPKLKIFNSFVEDSIKLQFHEALFEWFSNSTYSNSEETFIYVTKEYDKMCIYYAFNRANEQIDLNNMISFKSSHNINNEIGHHGDGFKRFSYKHLGEMEIFSLNYDRKTYKYLKQSHNELKKLIDLGADNSFFEKVMDNSQYTQFTETYNNSNMTDNVKEFIKDKSLPFKPMFFVKFSNLDEEIKTYTEQKLFSSLKKIISFTNYTHLNGIYFRNDYLDEDKIFKKITNVDIRGDDKENVNLEIDSELYLDETNSKYPYYLLIDTYKEKSILIHLLEQKSNGKHLREEKDLNIIKKKPLVKVCDITIRELREEHNKNIKCILSKQKTDLPSCLLEKYAGVYIILNNIPINYICSLNEWFPKSGNLPGRSRYRCIINPCNQKYMNKMILTEGVKSNSRLSAETDWKFIILSNLNKIFKSYIESNVIRVEPDMPEIKDCNIIIQEKVITNVKYEYLYILKLNRDTYTFGKTPGVPFVNKKKNELIEIFKKCNPLIRINCNEKCNFMGVICLEKKKENFNIFLDTIHNSKGIIEIEEEYFKANTSKDVFILLNNFYLNCIENGLNIK</sequence>
<organism evidence="1">
    <name type="scientific">Mimiviridae sp. ChoanoV1</name>
    <dbReference type="NCBI Taxonomy" id="2596887"/>
    <lineage>
        <taxon>Viruses</taxon>
        <taxon>Varidnaviria</taxon>
        <taxon>Bamfordvirae</taxon>
        <taxon>Nucleocytoviricota</taxon>
        <taxon>Megaviricetes</taxon>
        <taxon>Imitervirales</taxon>
        <taxon>Schizomimiviridae</taxon>
    </lineage>
</organism>
<dbReference type="EMBL" id="MK250094">
    <property type="protein sequence ID" value="QDY52463.1"/>
    <property type="molecule type" value="Genomic_DNA"/>
</dbReference>
<gene>
    <name evidence="1" type="ORF">10_4</name>
</gene>
<protein>
    <submittedName>
        <fullName evidence="1">Uncharacterized protein</fullName>
    </submittedName>
</protein>
<name>A0A5B8HX62_9VIRU</name>
<proteinExistence type="predicted"/>